<name>A0AAD7MYS4_9AGAR</name>
<feature type="compositionally biased region" description="Basic and acidic residues" evidence="1">
    <location>
        <begin position="363"/>
        <end position="386"/>
    </location>
</feature>
<accession>A0AAD7MYS4</accession>
<reference evidence="2" key="1">
    <citation type="submission" date="2023-03" db="EMBL/GenBank/DDBJ databases">
        <title>Massive genome expansion in bonnet fungi (Mycena s.s.) driven by repeated elements and novel gene families across ecological guilds.</title>
        <authorList>
            <consortium name="Lawrence Berkeley National Laboratory"/>
            <person name="Harder C.B."/>
            <person name="Miyauchi S."/>
            <person name="Viragh M."/>
            <person name="Kuo A."/>
            <person name="Thoen E."/>
            <person name="Andreopoulos B."/>
            <person name="Lu D."/>
            <person name="Skrede I."/>
            <person name="Drula E."/>
            <person name="Henrissat B."/>
            <person name="Morin E."/>
            <person name="Kohler A."/>
            <person name="Barry K."/>
            <person name="LaButti K."/>
            <person name="Morin E."/>
            <person name="Salamov A."/>
            <person name="Lipzen A."/>
            <person name="Mereny Z."/>
            <person name="Hegedus B."/>
            <person name="Baldrian P."/>
            <person name="Stursova M."/>
            <person name="Weitz H."/>
            <person name="Taylor A."/>
            <person name="Grigoriev I.V."/>
            <person name="Nagy L.G."/>
            <person name="Martin F."/>
            <person name="Kauserud H."/>
        </authorList>
    </citation>
    <scope>NUCLEOTIDE SEQUENCE</scope>
    <source>
        <strain evidence="2">CBHHK182m</strain>
    </source>
</reference>
<dbReference type="GO" id="GO:0004525">
    <property type="term" value="F:ribonuclease III activity"/>
    <property type="evidence" value="ECO:0007669"/>
    <property type="project" value="InterPro"/>
</dbReference>
<dbReference type="EMBL" id="JARKIB010000113">
    <property type="protein sequence ID" value="KAJ7738140.1"/>
    <property type="molecule type" value="Genomic_DNA"/>
</dbReference>
<proteinExistence type="predicted"/>
<dbReference type="GO" id="GO:0006396">
    <property type="term" value="P:RNA processing"/>
    <property type="evidence" value="ECO:0007669"/>
    <property type="project" value="InterPro"/>
</dbReference>
<gene>
    <name evidence="2" type="ORF">B0H16DRAFT_1570947</name>
</gene>
<comment type="caution">
    <text evidence="2">The sequence shown here is derived from an EMBL/GenBank/DDBJ whole genome shotgun (WGS) entry which is preliminary data.</text>
</comment>
<dbReference type="Gene3D" id="1.10.1520.10">
    <property type="entry name" value="Ribonuclease III domain"/>
    <property type="match status" value="1"/>
</dbReference>
<protein>
    <submittedName>
        <fullName evidence="2">Uncharacterized protein</fullName>
    </submittedName>
</protein>
<keyword evidence="3" id="KW-1185">Reference proteome</keyword>
<feature type="compositionally biased region" description="Basic residues" evidence="1">
    <location>
        <begin position="403"/>
        <end position="412"/>
    </location>
</feature>
<dbReference type="SUPFAM" id="SSF69065">
    <property type="entry name" value="RNase III domain-like"/>
    <property type="match status" value="2"/>
</dbReference>
<dbReference type="AlphaFoldDB" id="A0AAD7MYS4"/>
<feature type="region of interest" description="Disordered" evidence="1">
    <location>
        <begin position="363"/>
        <end position="412"/>
    </location>
</feature>
<evidence type="ECO:0000313" key="3">
    <source>
        <dbReference type="Proteomes" id="UP001215598"/>
    </source>
</evidence>
<dbReference type="InterPro" id="IPR036389">
    <property type="entry name" value="RNase_III_sf"/>
</dbReference>
<sequence>MARRQDCWLCRGPDHPPHRQDPECRAIRSGLIFTTLISGRLLAHLYNLHTKMATPSTPSMEGLGDVFEAYLGALALHLGFQAVLEWFERVLNLWVESFCADEKMMKAESLTLSKPIQSRHFCWKRAAAGAPPVPLKPLILTPEQLGAGTTVFRFCAPHDCRLHFAAGLPGWDAIDLGAVSLPESYPPNPPPVNASDLPSLADALTDVLCRLEFPDVETNGVYRIVGEQVFLLALTALAMKKLRTATLAELEEARIECANPALAARLGLILHLHRHFRTLRIDEDDLAVPSMSTDHLAGVFHAFLGILQLRLGWDALFEWLEQFLGPWVLAAGDGTLRASGAAEKKRRVRLRHAEEGRMLREQQLREGRERQRLSEEMKKRAKEMRLPGKLRTSVLPSPEPRRGYHHTRSALL</sequence>
<evidence type="ECO:0000256" key="1">
    <source>
        <dbReference type="SAM" id="MobiDB-lite"/>
    </source>
</evidence>
<evidence type="ECO:0000313" key="2">
    <source>
        <dbReference type="EMBL" id="KAJ7738140.1"/>
    </source>
</evidence>
<dbReference type="Proteomes" id="UP001215598">
    <property type="component" value="Unassembled WGS sequence"/>
</dbReference>
<organism evidence="2 3">
    <name type="scientific">Mycena metata</name>
    <dbReference type="NCBI Taxonomy" id="1033252"/>
    <lineage>
        <taxon>Eukaryota</taxon>
        <taxon>Fungi</taxon>
        <taxon>Dikarya</taxon>
        <taxon>Basidiomycota</taxon>
        <taxon>Agaricomycotina</taxon>
        <taxon>Agaricomycetes</taxon>
        <taxon>Agaricomycetidae</taxon>
        <taxon>Agaricales</taxon>
        <taxon>Marasmiineae</taxon>
        <taxon>Mycenaceae</taxon>
        <taxon>Mycena</taxon>
    </lineage>
</organism>